<evidence type="ECO:0000259" key="3">
    <source>
        <dbReference type="PROSITE" id="PS50975"/>
    </source>
</evidence>
<dbReference type="InterPro" id="IPR013815">
    <property type="entry name" value="ATP_grasp_subdomain_1"/>
</dbReference>
<proteinExistence type="predicted"/>
<keyword evidence="1" id="KW-0547">Nucleotide-binding</keyword>
<dbReference type="RefSeq" id="WP_238240438.1">
    <property type="nucleotide sequence ID" value="NZ_BPQQ01000067.1"/>
</dbReference>
<dbReference type="Pfam" id="PF15632">
    <property type="entry name" value="ATPgrasp_Ter"/>
    <property type="match status" value="1"/>
</dbReference>
<name>A0ABQ4SIX0_9HYPH</name>
<keyword evidence="1" id="KW-0067">ATP-binding</keyword>
<keyword evidence="5" id="KW-1185">Reference proteome</keyword>
<protein>
    <recommendedName>
        <fullName evidence="3">ATP-grasp domain-containing protein</fullName>
    </recommendedName>
</protein>
<evidence type="ECO:0000256" key="2">
    <source>
        <dbReference type="SAM" id="MobiDB-lite"/>
    </source>
</evidence>
<feature type="domain" description="ATP-grasp" evidence="3">
    <location>
        <begin position="177"/>
        <end position="232"/>
    </location>
</feature>
<dbReference type="SUPFAM" id="SSF56059">
    <property type="entry name" value="Glutathione synthetase ATP-binding domain-like"/>
    <property type="match status" value="1"/>
</dbReference>
<dbReference type="PROSITE" id="PS50975">
    <property type="entry name" value="ATP_GRASP"/>
    <property type="match status" value="1"/>
</dbReference>
<dbReference type="Gene3D" id="3.30.470.20">
    <property type="entry name" value="ATP-grasp fold, B domain"/>
    <property type="match status" value="1"/>
</dbReference>
<dbReference type="EMBL" id="BPQQ01000067">
    <property type="protein sequence ID" value="GJE03082.1"/>
    <property type="molecule type" value="Genomic_DNA"/>
</dbReference>
<gene>
    <name evidence="4" type="ORF">GMJLKIPL_5033</name>
</gene>
<dbReference type="Proteomes" id="UP001055153">
    <property type="component" value="Unassembled WGS sequence"/>
</dbReference>
<evidence type="ECO:0000313" key="4">
    <source>
        <dbReference type="EMBL" id="GJE03082.1"/>
    </source>
</evidence>
<sequence>MLPDGVAGQFAPQTLPATETEPPPDRPQDTSARLHRDEHATHQVAQSDGPPTASRSRTLTRALILAEGFRLQYRVLRCAVECFDEVFVLGAAGADQLRYSRFCKRYIRSDRSFADMQPDDVCRIDRLCHRLQIDMVLPSCGETTRFLSLYGDRLGVACYPVPSCETFDILNSKLNFARACTALGVPVPRTHVFDTAEALRCATASGGLSFPLVLKPDNMWGSFGVRRVDTPDHLPERIDYAPIICQEYIPGRDISAFYICKAGRVVNSFVYSRSNAKLVCLQVEHLDEYAQTIVGHFRYDGTIGFDARRDPDGRIAFIECNPRFWYRMDVAMIAGLNFVTLGCEMRQDRHVGDLGRVELRSPRRLCRNILTPWRLNAVERAYLGYLTRDPIINAWAGLRSALGANRIVSGQQL</sequence>
<reference evidence="4" key="1">
    <citation type="journal article" date="2021" name="Front. Microbiol.">
        <title>Comprehensive Comparative Genomics and Phenotyping of Methylobacterium Species.</title>
        <authorList>
            <person name="Alessa O."/>
            <person name="Ogura Y."/>
            <person name="Fujitani Y."/>
            <person name="Takami H."/>
            <person name="Hayashi T."/>
            <person name="Sahin N."/>
            <person name="Tani A."/>
        </authorList>
    </citation>
    <scope>NUCLEOTIDE SEQUENCE</scope>
    <source>
        <strain evidence="4">DSM 17168</strain>
    </source>
</reference>
<dbReference type="InterPro" id="IPR011761">
    <property type="entry name" value="ATP-grasp"/>
</dbReference>
<feature type="compositionally biased region" description="Basic and acidic residues" evidence="2">
    <location>
        <begin position="23"/>
        <end position="41"/>
    </location>
</feature>
<organism evidence="4 5">
    <name type="scientific">Methylobacterium isbiliense</name>
    <dbReference type="NCBI Taxonomy" id="315478"/>
    <lineage>
        <taxon>Bacteria</taxon>
        <taxon>Pseudomonadati</taxon>
        <taxon>Pseudomonadota</taxon>
        <taxon>Alphaproteobacteria</taxon>
        <taxon>Hyphomicrobiales</taxon>
        <taxon>Methylobacteriaceae</taxon>
        <taxon>Methylobacterium</taxon>
    </lineage>
</organism>
<accession>A0ABQ4SIX0</accession>
<evidence type="ECO:0000256" key="1">
    <source>
        <dbReference type="PROSITE-ProRule" id="PRU00409"/>
    </source>
</evidence>
<feature type="region of interest" description="Disordered" evidence="2">
    <location>
        <begin position="1"/>
        <end position="56"/>
    </location>
</feature>
<dbReference type="Gene3D" id="3.30.1490.20">
    <property type="entry name" value="ATP-grasp fold, A domain"/>
    <property type="match status" value="1"/>
</dbReference>
<reference evidence="4" key="2">
    <citation type="submission" date="2021-08" db="EMBL/GenBank/DDBJ databases">
        <authorList>
            <person name="Tani A."/>
            <person name="Ola A."/>
            <person name="Ogura Y."/>
            <person name="Katsura K."/>
            <person name="Hayashi T."/>
        </authorList>
    </citation>
    <scope>NUCLEOTIDE SEQUENCE</scope>
    <source>
        <strain evidence="4">DSM 17168</strain>
    </source>
</reference>
<evidence type="ECO:0000313" key="5">
    <source>
        <dbReference type="Proteomes" id="UP001055153"/>
    </source>
</evidence>
<comment type="caution">
    <text evidence="4">The sequence shown here is derived from an EMBL/GenBank/DDBJ whole genome shotgun (WGS) entry which is preliminary data.</text>
</comment>